<sequence length="135" mass="15628">MGRFLLHFAQSNIVCSSSQRKMNIQTSSNKKSKKSSNTTPSTRRIWIPEEEQTLLDGLKELCANGWRGDNGTFRPGHLMELEVVWVQYSDGTIIVDDPKHWIDFIKIDPQAKKMNTKKWPLFADWEEIFGKDRAT</sequence>
<accession>A0AAN8TDG5</accession>
<dbReference type="AlphaFoldDB" id="A0AAN8TDG5"/>
<gene>
    <name evidence="2" type="ORF">RDI58_018049</name>
</gene>
<evidence type="ECO:0000313" key="2">
    <source>
        <dbReference type="EMBL" id="KAK6784594.1"/>
    </source>
</evidence>
<evidence type="ECO:0000313" key="3">
    <source>
        <dbReference type="Proteomes" id="UP001371456"/>
    </source>
</evidence>
<dbReference type="EMBL" id="JBANQN010000007">
    <property type="protein sequence ID" value="KAK6784594.1"/>
    <property type="molecule type" value="Genomic_DNA"/>
</dbReference>
<protein>
    <submittedName>
        <fullName evidence="2">Uncharacterized protein</fullName>
    </submittedName>
</protein>
<reference evidence="2 3" key="1">
    <citation type="submission" date="2024-02" db="EMBL/GenBank/DDBJ databases">
        <title>de novo genome assembly of Solanum bulbocastanum strain 11H21.</title>
        <authorList>
            <person name="Hosaka A.J."/>
        </authorList>
    </citation>
    <scope>NUCLEOTIDE SEQUENCE [LARGE SCALE GENOMIC DNA]</scope>
    <source>
        <tissue evidence="2">Young leaves</tissue>
    </source>
</reference>
<dbReference type="PANTHER" id="PTHR46250:SF15">
    <property type="entry name" value="OS01G0523800 PROTEIN"/>
    <property type="match status" value="1"/>
</dbReference>
<evidence type="ECO:0000256" key="1">
    <source>
        <dbReference type="SAM" id="MobiDB-lite"/>
    </source>
</evidence>
<name>A0AAN8TDG5_SOLBU</name>
<keyword evidence="3" id="KW-1185">Reference proteome</keyword>
<proteinExistence type="predicted"/>
<dbReference type="PANTHER" id="PTHR46250">
    <property type="entry name" value="MYB/SANT-LIKE DNA-BINDING DOMAIN PROTEIN-RELATED"/>
    <property type="match status" value="1"/>
</dbReference>
<feature type="region of interest" description="Disordered" evidence="1">
    <location>
        <begin position="19"/>
        <end position="42"/>
    </location>
</feature>
<dbReference type="Proteomes" id="UP001371456">
    <property type="component" value="Unassembled WGS sequence"/>
</dbReference>
<organism evidence="2 3">
    <name type="scientific">Solanum bulbocastanum</name>
    <name type="common">Wild potato</name>
    <dbReference type="NCBI Taxonomy" id="147425"/>
    <lineage>
        <taxon>Eukaryota</taxon>
        <taxon>Viridiplantae</taxon>
        <taxon>Streptophyta</taxon>
        <taxon>Embryophyta</taxon>
        <taxon>Tracheophyta</taxon>
        <taxon>Spermatophyta</taxon>
        <taxon>Magnoliopsida</taxon>
        <taxon>eudicotyledons</taxon>
        <taxon>Gunneridae</taxon>
        <taxon>Pentapetalae</taxon>
        <taxon>asterids</taxon>
        <taxon>lamiids</taxon>
        <taxon>Solanales</taxon>
        <taxon>Solanaceae</taxon>
        <taxon>Solanoideae</taxon>
        <taxon>Solaneae</taxon>
        <taxon>Solanum</taxon>
    </lineage>
</organism>
<comment type="caution">
    <text evidence="2">The sequence shown here is derived from an EMBL/GenBank/DDBJ whole genome shotgun (WGS) entry which is preliminary data.</text>
</comment>